<feature type="compositionally biased region" description="Low complexity" evidence="1">
    <location>
        <begin position="73"/>
        <end position="94"/>
    </location>
</feature>
<protein>
    <submittedName>
        <fullName evidence="3">Uncharacterized protein</fullName>
    </submittedName>
</protein>
<feature type="transmembrane region" description="Helical" evidence="2">
    <location>
        <begin position="37"/>
        <end position="57"/>
    </location>
</feature>
<gene>
    <name evidence="3" type="ORF">DJ010_13415</name>
</gene>
<evidence type="ECO:0000256" key="2">
    <source>
        <dbReference type="SAM" id="Phobius"/>
    </source>
</evidence>
<name>A0A316TRC2_9ACTN</name>
<keyword evidence="2" id="KW-0472">Membrane</keyword>
<proteinExistence type="predicted"/>
<keyword evidence="2" id="KW-0812">Transmembrane</keyword>
<evidence type="ECO:0000256" key="1">
    <source>
        <dbReference type="SAM" id="MobiDB-lite"/>
    </source>
</evidence>
<dbReference type="OrthoDB" id="3786414at2"/>
<dbReference type="EMBL" id="QGDD01000006">
    <property type="protein sequence ID" value="PWN02126.1"/>
    <property type="molecule type" value="Genomic_DNA"/>
</dbReference>
<keyword evidence="4" id="KW-1185">Reference proteome</keyword>
<dbReference type="Proteomes" id="UP000245507">
    <property type="component" value="Unassembled WGS sequence"/>
</dbReference>
<reference evidence="3 4" key="1">
    <citation type="submission" date="2018-05" db="EMBL/GenBank/DDBJ databases">
        <title>Nocardioides silvaticus genome.</title>
        <authorList>
            <person name="Li C."/>
            <person name="Wang G."/>
        </authorList>
    </citation>
    <scope>NUCLEOTIDE SEQUENCE [LARGE SCALE GENOMIC DNA]</scope>
    <source>
        <strain evidence="3 4">CCTCC AB 2018079</strain>
    </source>
</reference>
<accession>A0A316TRC2</accession>
<comment type="caution">
    <text evidence="3">The sequence shown here is derived from an EMBL/GenBank/DDBJ whole genome shotgun (WGS) entry which is preliminary data.</text>
</comment>
<dbReference type="RefSeq" id="WP_109694579.1">
    <property type="nucleotide sequence ID" value="NZ_QGDD01000006.1"/>
</dbReference>
<dbReference type="AlphaFoldDB" id="A0A316TRC2"/>
<evidence type="ECO:0000313" key="3">
    <source>
        <dbReference type="EMBL" id="PWN02126.1"/>
    </source>
</evidence>
<keyword evidence="2" id="KW-1133">Transmembrane helix</keyword>
<evidence type="ECO:0000313" key="4">
    <source>
        <dbReference type="Proteomes" id="UP000245507"/>
    </source>
</evidence>
<feature type="region of interest" description="Disordered" evidence="1">
    <location>
        <begin position="54"/>
        <end position="115"/>
    </location>
</feature>
<organism evidence="3 4">
    <name type="scientific">Nocardioides silvaticus</name>
    <dbReference type="NCBI Taxonomy" id="2201891"/>
    <lineage>
        <taxon>Bacteria</taxon>
        <taxon>Bacillati</taxon>
        <taxon>Actinomycetota</taxon>
        <taxon>Actinomycetes</taxon>
        <taxon>Propionibacteriales</taxon>
        <taxon>Nocardioidaceae</taxon>
        <taxon>Nocardioides</taxon>
    </lineage>
</organism>
<sequence>MNEQHVPERRLSDEARARRRTELMAAVRADDRQPRRWVAPVAAAAVVAGLVGGGYAVGRTGDDEPASTNLDVAGSGSASTASTGPSGAPSPSSSEDPEPECEATTLSPEQEMRERMEDPLWEDPVIAPVLRSYRDVLVQHLDPQDEHLERKPSNVQTSGIPGCDFDALGTKLGWSVPGEGGLGMVQIEVGTSARGSQVELSFGGWRQVDEPRLPDGVTRAREVHNGDVTAVLVVRDDGVAVGIIADPLFGNNSTTGVTGFGFGVADLLAAAADPALALPQ</sequence>